<dbReference type="PATRIC" id="fig|1423776.4.peg.1124"/>
<dbReference type="Gene3D" id="3.90.980.10">
    <property type="entry name" value="DNA primase, catalytic core, N-terminal domain"/>
    <property type="match status" value="1"/>
</dbReference>
<dbReference type="GO" id="GO:0005524">
    <property type="term" value="F:ATP binding"/>
    <property type="evidence" value="ECO:0007669"/>
    <property type="project" value="InterPro"/>
</dbReference>
<dbReference type="GO" id="GO:1990077">
    <property type="term" value="C:primosome complex"/>
    <property type="evidence" value="ECO:0007669"/>
    <property type="project" value="UniProtKB-KW"/>
</dbReference>
<name>A0A0R1M2K4_9LACO</name>
<dbReference type="HAMAP" id="MF_00974">
    <property type="entry name" value="DNA_primase_DnaG"/>
    <property type="match status" value="1"/>
</dbReference>
<keyword evidence="4 12" id="KW-0548">Nucleotidyltransferase</keyword>
<evidence type="ECO:0000256" key="5">
    <source>
        <dbReference type="ARBA" id="ARBA00022705"/>
    </source>
</evidence>
<evidence type="ECO:0000256" key="12">
    <source>
        <dbReference type="HAMAP-Rule" id="MF_00974"/>
    </source>
</evidence>
<dbReference type="InterPro" id="IPR019475">
    <property type="entry name" value="DNA_primase_DnaB-bd"/>
</dbReference>
<evidence type="ECO:0000256" key="14">
    <source>
        <dbReference type="PIRSR" id="PIRSR002811-1"/>
    </source>
</evidence>
<proteinExistence type="inferred from homology"/>
<dbReference type="SMART" id="SM00493">
    <property type="entry name" value="TOPRIM"/>
    <property type="match status" value="1"/>
</dbReference>
<dbReference type="InterPro" id="IPR006295">
    <property type="entry name" value="DNA_primase_DnaG"/>
</dbReference>
<dbReference type="InterPro" id="IPR013264">
    <property type="entry name" value="DNAG_N"/>
</dbReference>
<dbReference type="InterPro" id="IPR006171">
    <property type="entry name" value="TOPRIM_dom"/>
</dbReference>
<evidence type="ECO:0000256" key="9">
    <source>
        <dbReference type="ARBA" id="ARBA00022842"/>
    </source>
</evidence>
<reference evidence="16 17" key="1">
    <citation type="journal article" date="2015" name="Genome Announc.">
        <title>Expanding the biotechnology potential of lactobacilli through comparative genomics of 213 strains and associated genera.</title>
        <authorList>
            <person name="Sun Z."/>
            <person name="Harris H.M."/>
            <person name="McCann A."/>
            <person name="Guo C."/>
            <person name="Argimon S."/>
            <person name="Zhang W."/>
            <person name="Yang X."/>
            <person name="Jeffery I.B."/>
            <person name="Cooney J.C."/>
            <person name="Kagawa T.F."/>
            <person name="Liu W."/>
            <person name="Song Y."/>
            <person name="Salvetti E."/>
            <person name="Wrobel A."/>
            <person name="Rasinkangas P."/>
            <person name="Parkhill J."/>
            <person name="Rea M.C."/>
            <person name="O'Sullivan O."/>
            <person name="Ritari J."/>
            <person name="Douillard F.P."/>
            <person name="Paul Ross R."/>
            <person name="Yang R."/>
            <person name="Briner A.E."/>
            <person name="Felis G.E."/>
            <person name="de Vos W.M."/>
            <person name="Barrangou R."/>
            <person name="Klaenhammer T.R."/>
            <person name="Caufield P.W."/>
            <person name="Cui Y."/>
            <person name="Zhang H."/>
            <person name="O'Toole P.W."/>
        </authorList>
    </citation>
    <scope>NUCLEOTIDE SEQUENCE [LARGE SCALE GENOMIC DNA]</scope>
    <source>
        <strain evidence="16 17">DSM 19909</strain>
    </source>
</reference>
<dbReference type="InterPro" id="IPR034151">
    <property type="entry name" value="TOPRIM_DnaG_bac"/>
</dbReference>
<dbReference type="InterPro" id="IPR037068">
    <property type="entry name" value="DNA_primase_core_N_sf"/>
</dbReference>
<organism evidence="16 17">
    <name type="scientific">Secundilactobacillus odoratitofui DSM 19909 = JCM 15043</name>
    <dbReference type="NCBI Taxonomy" id="1423776"/>
    <lineage>
        <taxon>Bacteria</taxon>
        <taxon>Bacillati</taxon>
        <taxon>Bacillota</taxon>
        <taxon>Bacilli</taxon>
        <taxon>Lactobacillales</taxon>
        <taxon>Lactobacillaceae</taxon>
        <taxon>Secundilactobacillus</taxon>
    </lineage>
</organism>
<dbReference type="PANTHER" id="PTHR30313:SF2">
    <property type="entry name" value="DNA PRIMASE"/>
    <property type="match status" value="1"/>
</dbReference>
<dbReference type="STRING" id="1423776.FD04_GL001113"/>
<evidence type="ECO:0000256" key="3">
    <source>
        <dbReference type="ARBA" id="ARBA00022679"/>
    </source>
</evidence>
<keyword evidence="6 12" id="KW-0479">Metal-binding</keyword>
<dbReference type="GO" id="GO:0003677">
    <property type="term" value="F:DNA binding"/>
    <property type="evidence" value="ECO:0007669"/>
    <property type="project" value="UniProtKB-KW"/>
</dbReference>
<evidence type="ECO:0000256" key="7">
    <source>
        <dbReference type="ARBA" id="ARBA00022771"/>
    </source>
</evidence>
<dbReference type="Pfam" id="PF10410">
    <property type="entry name" value="DnaB_bind"/>
    <property type="match status" value="1"/>
</dbReference>
<dbReference type="EMBL" id="AZEE01000028">
    <property type="protein sequence ID" value="KRK98135.1"/>
    <property type="molecule type" value="Genomic_DNA"/>
</dbReference>
<dbReference type="SUPFAM" id="SSF57783">
    <property type="entry name" value="Zinc beta-ribbon"/>
    <property type="match status" value="1"/>
</dbReference>
<dbReference type="Pfam" id="PF01807">
    <property type="entry name" value="Zn_ribbon_DnaG"/>
    <property type="match status" value="1"/>
</dbReference>
<keyword evidence="8 12" id="KW-0862">Zinc</keyword>
<feature type="domain" description="Toprim" evidence="15">
    <location>
        <begin position="274"/>
        <end position="356"/>
    </location>
</feature>
<evidence type="ECO:0000256" key="2">
    <source>
        <dbReference type="ARBA" id="ARBA00022515"/>
    </source>
</evidence>
<evidence type="ECO:0000256" key="4">
    <source>
        <dbReference type="ARBA" id="ARBA00022695"/>
    </source>
</evidence>
<keyword evidence="7 12" id="KW-0863">Zinc-finger</keyword>
<evidence type="ECO:0000256" key="6">
    <source>
        <dbReference type="ARBA" id="ARBA00022723"/>
    </source>
</evidence>
<feature type="zinc finger region" description="CHC2-type" evidence="12 14">
    <location>
        <begin position="48"/>
        <end position="72"/>
    </location>
</feature>
<dbReference type="Pfam" id="PF08275">
    <property type="entry name" value="DNAG_N"/>
    <property type="match status" value="1"/>
</dbReference>
<dbReference type="PIRSF" id="PIRSF002811">
    <property type="entry name" value="DnaG"/>
    <property type="match status" value="1"/>
</dbReference>
<sequence length="628" mass="71425">MINLKGVAPVARIPETVIEQVRDATDIVDFVSQYVQLQKQGKNFFGLCPFHEERTPSFSVTEDKQIFHCFSCGRGGNVFKFVMELENLSFQEAVMKVADFSHVTIDDSIVKQVGQTGPAGDPKSPNNQLIKLHQDATKLYSHILLNTEIGQPALDYLHQRGLTDQTIKDYGLGYAPNQEILKPFFEERQVDYQTLRHSGLFIENQAGDLRDRFSDRIMYPIRNQSGQEIAFSGRLLKKADDQPKYLNSPETELFNKRRVLFNYDLARTAVRKAGQLILFEGFMDVMSAHQAGVDNGVASMGTSLTDEQIYAISRITKQVYVCYDGDVPGQKATQRALTILREHTQLSLGVIQMPEGLDPDEYRQQYGEAKLASALSTAKETPVAFEMRYLKTQHDVKTDTGRLQYLDDVLKLLATVRSPVEQDVYLTQLADSFQLDKASLRQQLSMIRPVQSVPSGGQQVPPPVDYGQPSVDPVQKHSQARPFNQVEKAERALLFRMLHDHDIWLQVTSMPEFKFHDEGYQRIYLLAQTYFETHQTYSPAQFSDSVPDNQLQNLVIELETLSLNEVTADGEVEDYLQLIMNMAPLEEQLKQKQAEIQEASRLGDADRVRQLTIEYVKLMQQKQAQKQP</sequence>
<evidence type="ECO:0000256" key="8">
    <source>
        <dbReference type="ARBA" id="ARBA00022833"/>
    </source>
</evidence>
<gene>
    <name evidence="12" type="primary">dnaG</name>
    <name evidence="16" type="ORF">FD04_GL001113</name>
</gene>
<keyword evidence="2 12" id="KW-0639">Primosome</keyword>
<comment type="caution">
    <text evidence="16">The sequence shown here is derived from an EMBL/GenBank/DDBJ whole genome shotgun (WGS) entry which is preliminary data.</text>
</comment>
<dbReference type="GO" id="GO:0005737">
    <property type="term" value="C:cytoplasm"/>
    <property type="evidence" value="ECO:0007669"/>
    <property type="project" value="TreeGrafter"/>
</dbReference>
<evidence type="ECO:0000313" key="16">
    <source>
        <dbReference type="EMBL" id="KRK98135.1"/>
    </source>
</evidence>
<dbReference type="InterPro" id="IPR050219">
    <property type="entry name" value="DnaG_primase"/>
</dbReference>
<dbReference type="GO" id="GO:0003678">
    <property type="term" value="F:DNA helicase activity"/>
    <property type="evidence" value="ECO:0007669"/>
    <property type="project" value="InterPro"/>
</dbReference>
<keyword evidence="9" id="KW-0460">Magnesium</keyword>
<dbReference type="FunFam" id="3.90.580.10:FF:000001">
    <property type="entry name" value="DNA primase"/>
    <property type="match status" value="1"/>
</dbReference>
<dbReference type="GO" id="GO:0003899">
    <property type="term" value="F:DNA-directed RNA polymerase activity"/>
    <property type="evidence" value="ECO:0007669"/>
    <property type="project" value="UniProtKB-UniRule"/>
</dbReference>
<dbReference type="Gene3D" id="3.90.580.10">
    <property type="entry name" value="Zinc finger, CHC2-type domain"/>
    <property type="match status" value="1"/>
</dbReference>
<dbReference type="InterPro" id="IPR036185">
    <property type="entry name" value="DNA_heli_DnaB-like_N_sf"/>
</dbReference>
<dbReference type="InterPro" id="IPR036977">
    <property type="entry name" value="DNA_primase_Znf_CHC2"/>
</dbReference>
<keyword evidence="11 12" id="KW-0804">Transcription</keyword>
<keyword evidence="5 12" id="KW-0235">DNA replication</keyword>
<dbReference type="InterPro" id="IPR016136">
    <property type="entry name" value="DNA_helicase_N/primase_C"/>
</dbReference>
<keyword evidence="3 12" id="KW-0808">Transferase</keyword>
<evidence type="ECO:0000313" key="17">
    <source>
        <dbReference type="Proteomes" id="UP000051160"/>
    </source>
</evidence>
<accession>A0A0R1M2K4</accession>
<comment type="function">
    <text evidence="12 13">RNA polymerase that catalyzes the synthesis of short RNA molecules used as primers for DNA polymerase during DNA replication.</text>
</comment>
<dbReference type="SMART" id="SM00400">
    <property type="entry name" value="ZnF_CHCC"/>
    <property type="match status" value="1"/>
</dbReference>
<keyword evidence="1 12" id="KW-0240">DNA-directed RNA polymerase</keyword>
<dbReference type="RefSeq" id="WP_156660415.1">
    <property type="nucleotide sequence ID" value="NZ_AZEE01000028.1"/>
</dbReference>
<evidence type="ECO:0000256" key="11">
    <source>
        <dbReference type="ARBA" id="ARBA00023163"/>
    </source>
</evidence>
<dbReference type="CDD" id="cd03364">
    <property type="entry name" value="TOPRIM_DnaG_primases"/>
    <property type="match status" value="1"/>
</dbReference>
<dbReference type="InterPro" id="IPR030846">
    <property type="entry name" value="DnaG_bac"/>
</dbReference>
<comment type="cofactor">
    <cofactor evidence="12 13 14">
        <name>Zn(2+)</name>
        <dbReference type="ChEBI" id="CHEBI:29105"/>
    </cofactor>
    <text evidence="12 13 14">Binds 1 zinc ion per monomer.</text>
</comment>
<dbReference type="InterPro" id="IPR002694">
    <property type="entry name" value="Znf_CHC2"/>
</dbReference>
<keyword evidence="17" id="KW-1185">Reference proteome</keyword>
<dbReference type="SUPFAM" id="SSF48024">
    <property type="entry name" value="N-terminal domain of DnaB helicase"/>
    <property type="match status" value="1"/>
</dbReference>
<comment type="subunit">
    <text evidence="12">Monomer. Interacts with DnaB.</text>
</comment>
<protein>
    <recommendedName>
        <fullName evidence="12 13">DNA primase</fullName>
        <ecNumber evidence="12">2.7.7.101</ecNumber>
    </recommendedName>
</protein>
<dbReference type="Proteomes" id="UP000051160">
    <property type="component" value="Unassembled WGS sequence"/>
</dbReference>
<comment type="domain">
    <text evidence="12">Contains an N-terminal zinc-binding domain, a central core domain that contains the primase activity, and a C-terminal DnaB-binding domain.</text>
</comment>
<dbReference type="Pfam" id="PF13155">
    <property type="entry name" value="Toprim_2"/>
    <property type="match status" value="1"/>
</dbReference>
<evidence type="ECO:0000259" key="15">
    <source>
        <dbReference type="PROSITE" id="PS50880"/>
    </source>
</evidence>
<dbReference type="NCBIfam" id="TIGR01391">
    <property type="entry name" value="dnaG"/>
    <property type="match status" value="1"/>
</dbReference>
<dbReference type="PANTHER" id="PTHR30313">
    <property type="entry name" value="DNA PRIMASE"/>
    <property type="match status" value="1"/>
</dbReference>
<comment type="similarity">
    <text evidence="12 13">Belongs to the DnaG primase family.</text>
</comment>
<evidence type="ECO:0000256" key="1">
    <source>
        <dbReference type="ARBA" id="ARBA00022478"/>
    </source>
</evidence>
<evidence type="ECO:0000256" key="13">
    <source>
        <dbReference type="PIRNR" id="PIRNR002811"/>
    </source>
</evidence>
<evidence type="ECO:0000256" key="10">
    <source>
        <dbReference type="ARBA" id="ARBA00023125"/>
    </source>
</evidence>
<keyword evidence="10 12" id="KW-0238">DNA-binding</keyword>
<dbReference type="GO" id="GO:0008270">
    <property type="term" value="F:zinc ion binding"/>
    <property type="evidence" value="ECO:0007669"/>
    <property type="project" value="UniProtKB-UniRule"/>
</dbReference>
<dbReference type="GO" id="GO:0006269">
    <property type="term" value="P:DNA replication, synthesis of primer"/>
    <property type="evidence" value="ECO:0007669"/>
    <property type="project" value="UniProtKB-UniRule"/>
</dbReference>
<dbReference type="PROSITE" id="PS50880">
    <property type="entry name" value="TOPRIM"/>
    <property type="match status" value="1"/>
</dbReference>
<dbReference type="EC" id="2.7.7.101" evidence="12"/>
<dbReference type="SUPFAM" id="SSF56731">
    <property type="entry name" value="DNA primase core"/>
    <property type="match status" value="1"/>
</dbReference>
<dbReference type="Gene3D" id="1.10.860.10">
    <property type="entry name" value="DNAb Helicase, Chain A"/>
    <property type="match status" value="1"/>
</dbReference>
<dbReference type="AlphaFoldDB" id="A0A0R1M2K4"/>
<dbReference type="OrthoDB" id="9803773at2"/>
<comment type="catalytic activity">
    <reaction evidence="12">
        <text>ssDNA + n NTP = ssDNA/pppN(pN)n-1 hybrid + (n-1) diphosphate.</text>
        <dbReference type="EC" id="2.7.7.101"/>
    </reaction>
</comment>
<dbReference type="GO" id="GO:0000428">
    <property type="term" value="C:DNA-directed RNA polymerase complex"/>
    <property type="evidence" value="ECO:0007669"/>
    <property type="project" value="UniProtKB-KW"/>
</dbReference>
<dbReference type="Gene3D" id="3.40.1360.10">
    <property type="match status" value="1"/>
</dbReference>